<evidence type="ECO:0000313" key="2">
    <source>
        <dbReference type="EMBL" id="KAJ7309638.1"/>
    </source>
</evidence>
<dbReference type="InterPro" id="IPR007110">
    <property type="entry name" value="Ig-like_dom"/>
</dbReference>
<dbReference type="EMBL" id="JAPFRF010000016">
    <property type="protein sequence ID" value="KAJ7309638.1"/>
    <property type="molecule type" value="Genomic_DNA"/>
</dbReference>
<name>A0A9Q1ASZ3_9SAUR</name>
<dbReference type="Proteomes" id="UP001142489">
    <property type="component" value="Unassembled WGS sequence"/>
</dbReference>
<accession>A0A9Q1ASZ3</accession>
<dbReference type="AlphaFoldDB" id="A0A9Q1ASZ3"/>
<feature type="domain" description="Ig-like" evidence="1">
    <location>
        <begin position="44"/>
        <end position="146"/>
    </location>
</feature>
<comment type="caution">
    <text evidence="2">The sequence shown here is derived from an EMBL/GenBank/DDBJ whole genome shotgun (WGS) entry which is preliminary data.</text>
</comment>
<protein>
    <recommendedName>
        <fullName evidence="1">Ig-like domain-containing protein</fullName>
    </recommendedName>
</protein>
<proteinExistence type="predicted"/>
<dbReference type="OrthoDB" id="8908372at2759"/>
<dbReference type="InterPro" id="IPR036179">
    <property type="entry name" value="Ig-like_dom_sf"/>
</dbReference>
<dbReference type="SUPFAM" id="SSF48726">
    <property type="entry name" value="Immunoglobulin"/>
    <property type="match status" value="1"/>
</dbReference>
<dbReference type="InterPro" id="IPR013106">
    <property type="entry name" value="Ig_V-set"/>
</dbReference>
<evidence type="ECO:0000313" key="3">
    <source>
        <dbReference type="Proteomes" id="UP001142489"/>
    </source>
</evidence>
<reference evidence="2" key="1">
    <citation type="journal article" date="2023" name="DNA Res.">
        <title>Chromosome-level genome assembly of Phrynocephalus forsythii using third-generation DNA sequencing and Hi-C analysis.</title>
        <authorList>
            <person name="Qi Y."/>
            <person name="Zhao W."/>
            <person name="Zhao Y."/>
            <person name="Niu C."/>
            <person name="Cao S."/>
            <person name="Zhang Y."/>
        </authorList>
    </citation>
    <scope>NUCLEOTIDE SEQUENCE</scope>
    <source>
        <tissue evidence="2">Muscle</tissue>
    </source>
</reference>
<dbReference type="PANTHER" id="PTHR23267">
    <property type="entry name" value="IMMUNOGLOBULIN LIGHT CHAIN"/>
    <property type="match status" value="1"/>
</dbReference>
<evidence type="ECO:0000259" key="1">
    <source>
        <dbReference type="PROSITE" id="PS50835"/>
    </source>
</evidence>
<dbReference type="SMART" id="SM00406">
    <property type="entry name" value="IGv"/>
    <property type="match status" value="1"/>
</dbReference>
<keyword evidence="3" id="KW-1185">Reference proteome</keyword>
<dbReference type="PROSITE" id="PS50835">
    <property type="entry name" value="IG_LIKE"/>
    <property type="match status" value="1"/>
</dbReference>
<dbReference type="Pfam" id="PF07686">
    <property type="entry name" value="V-set"/>
    <property type="match status" value="1"/>
</dbReference>
<dbReference type="InterPro" id="IPR050150">
    <property type="entry name" value="IgV_Light_Chain"/>
</dbReference>
<sequence length="146" mass="16054">MKEIITVLCGLTAGDTTVQCNGELKQKYFESEKERLRNQAASNTDASLTQPSATSATLGNPTRLSCTLSTDSITRYTILWFQHKYPSPPRYLLYYKDDSTQGKRAGVSERFSASKDTSASTCYLTISSVQSEDEGAYFCVTSKGGE</sequence>
<dbReference type="InterPro" id="IPR013783">
    <property type="entry name" value="Ig-like_fold"/>
</dbReference>
<gene>
    <name evidence="2" type="ORF">JRQ81_007693</name>
</gene>
<dbReference type="Gene3D" id="2.60.40.10">
    <property type="entry name" value="Immunoglobulins"/>
    <property type="match status" value="1"/>
</dbReference>
<organism evidence="2 3">
    <name type="scientific">Phrynocephalus forsythii</name>
    <dbReference type="NCBI Taxonomy" id="171643"/>
    <lineage>
        <taxon>Eukaryota</taxon>
        <taxon>Metazoa</taxon>
        <taxon>Chordata</taxon>
        <taxon>Craniata</taxon>
        <taxon>Vertebrata</taxon>
        <taxon>Euteleostomi</taxon>
        <taxon>Lepidosauria</taxon>
        <taxon>Squamata</taxon>
        <taxon>Bifurcata</taxon>
        <taxon>Unidentata</taxon>
        <taxon>Episquamata</taxon>
        <taxon>Toxicofera</taxon>
        <taxon>Iguania</taxon>
        <taxon>Acrodonta</taxon>
        <taxon>Agamidae</taxon>
        <taxon>Agaminae</taxon>
        <taxon>Phrynocephalus</taxon>
    </lineage>
</organism>